<name>A0A7W6CAJ8_9HYPH</name>
<evidence type="ECO:0000313" key="2">
    <source>
        <dbReference type="Proteomes" id="UP000565286"/>
    </source>
</evidence>
<dbReference type="AlphaFoldDB" id="A0A7W6CAJ8"/>
<reference evidence="1 2" key="1">
    <citation type="submission" date="2020-08" db="EMBL/GenBank/DDBJ databases">
        <title>Genomic Encyclopedia of Type Strains, Phase IV (KMG-IV): sequencing the most valuable type-strain genomes for metagenomic binning, comparative biology and taxonomic classification.</title>
        <authorList>
            <person name="Goeker M."/>
        </authorList>
    </citation>
    <scope>NUCLEOTIDE SEQUENCE [LARGE SCALE GENOMIC DNA]</scope>
    <source>
        <strain evidence="1 2">DSM 26438</strain>
    </source>
</reference>
<comment type="caution">
    <text evidence="1">The sequence shown here is derived from an EMBL/GenBank/DDBJ whole genome shotgun (WGS) entry which is preliminary data.</text>
</comment>
<dbReference type="EMBL" id="JACIDV010000025">
    <property type="protein sequence ID" value="MBB3948687.1"/>
    <property type="molecule type" value="Genomic_DNA"/>
</dbReference>
<accession>A0A7W6CAJ8</accession>
<keyword evidence="2" id="KW-1185">Reference proteome</keyword>
<proteinExistence type="predicted"/>
<organism evidence="1 2">
    <name type="scientific">Rhizobium skierniewicense</name>
    <dbReference type="NCBI Taxonomy" id="984260"/>
    <lineage>
        <taxon>Bacteria</taxon>
        <taxon>Pseudomonadati</taxon>
        <taxon>Pseudomonadota</taxon>
        <taxon>Alphaproteobacteria</taxon>
        <taxon>Hyphomicrobiales</taxon>
        <taxon>Rhizobiaceae</taxon>
        <taxon>Rhizobium/Agrobacterium group</taxon>
        <taxon>Rhizobium</taxon>
    </lineage>
</organism>
<evidence type="ECO:0000313" key="1">
    <source>
        <dbReference type="EMBL" id="MBB3948687.1"/>
    </source>
</evidence>
<dbReference type="Proteomes" id="UP000565286">
    <property type="component" value="Unassembled WGS sequence"/>
</dbReference>
<protein>
    <submittedName>
        <fullName evidence="1">Uncharacterized protein</fullName>
    </submittedName>
</protein>
<sequence>MDTSKVIFGPFGEVQTIYGLNYYSFSFRGSISESLFPHIDNEEVLVVTWNDIDIVFSLVEKAADGLVYLTRVETRIRPDNSNFLKYNCARMRASVLKECVFSIPSFLNSCPLICFDSESVIVVIDAEAWTGEIFRSNTEDHQVLLGADFSVIGFYFSGVTFDTV</sequence>
<gene>
    <name evidence="1" type="ORF">GGQ73_004678</name>
</gene>